<dbReference type="PANTHER" id="PTHR43124:SF3">
    <property type="entry name" value="CHLORAMPHENICOL EFFLUX PUMP RV0191"/>
    <property type="match status" value="1"/>
</dbReference>
<evidence type="ECO:0000256" key="6">
    <source>
        <dbReference type="SAM" id="Phobius"/>
    </source>
</evidence>
<keyword evidence="5 6" id="KW-0472">Membrane</keyword>
<keyword evidence="4 6" id="KW-1133">Transmembrane helix</keyword>
<dbReference type="InterPro" id="IPR036259">
    <property type="entry name" value="MFS_trans_sf"/>
</dbReference>
<proteinExistence type="predicted"/>
<evidence type="ECO:0000313" key="9">
    <source>
        <dbReference type="Proteomes" id="UP001597114"/>
    </source>
</evidence>
<feature type="domain" description="Major facilitator superfamily (MFS) profile" evidence="7">
    <location>
        <begin position="23"/>
        <end position="130"/>
    </location>
</feature>
<comment type="caution">
    <text evidence="8">The sequence shown here is derived from an EMBL/GenBank/DDBJ whole genome shotgun (WGS) entry which is preliminary data.</text>
</comment>
<feature type="transmembrane region" description="Helical" evidence="6">
    <location>
        <begin position="58"/>
        <end position="82"/>
    </location>
</feature>
<evidence type="ECO:0000313" key="8">
    <source>
        <dbReference type="EMBL" id="MFD1516909.1"/>
    </source>
</evidence>
<protein>
    <submittedName>
        <fullName evidence="8">MFS transporter</fullName>
    </submittedName>
</protein>
<evidence type="ECO:0000256" key="4">
    <source>
        <dbReference type="ARBA" id="ARBA00022989"/>
    </source>
</evidence>
<dbReference type="InterPro" id="IPR050189">
    <property type="entry name" value="MFS_Efflux_Transporters"/>
</dbReference>
<reference evidence="9" key="1">
    <citation type="journal article" date="2019" name="Int. J. Syst. Evol. Microbiol.">
        <title>The Global Catalogue of Microorganisms (GCM) 10K type strain sequencing project: providing services to taxonomists for standard genome sequencing and annotation.</title>
        <authorList>
            <consortium name="The Broad Institute Genomics Platform"/>
            <consortium name="The Broad Institute Genome Sequencing Center for Infectious Disease"/>
            <person name="Wu L."/>
            <person name="Ma J."/>
        </authorList>
    </citation>
    <scope>NUCLEOTIDE SEQUENCE [LARGE SCALE GENOMIC DNA]</scope>
    <source>
        <strain evidence="9">CCM 7043</strain>
    </source>
</reference>
<dbReference type="InterPro" id="IPR011701">
    <property type="entry name" value="MFS"/>
</dbReference>
<evidence type="ECO:0000256" key="5">
    <source>
        <dbReference type="ARBA" id="ARBA00023136"/>
    </source>
</evidence>
<dbReference type="Pfam" id="PF07690">
    <property type="entry name" value="MFS_1"/>
    <property type="match status" value="1"/>
</dbReference>
<dbReference type="Gene3D" id="1.20.1250.20">
    <property type="entry name" value="MFS general substrate transporter like domains"/>
    <property type="match status" value="1"/>
</dbReference>
<dbReference type="Proteomes" id="UP001597114">
    <property type="component" value="Unassembled WGS sequence"/>
</dbReference>
<feature type="transmembrane region" description="Helical" evidence="6">
    <location>
        <begin position="94"/>
        <end position="127"/>
    </location>
</feature>
<dbReference type="InterPro" id="IPR020846">
    <property type="entry name" value="MFS_dom"/>
</dbReference>
<dbReference type="PROSITE" id="PS50850">
    <property type="entry name" value="MFS"/>
    <property type="match status" value="1"/>
</dbReference>
<dbReference type="EMBL" id="JBHUCO010000006">
    <property type="protein sequence ID" value="MFD1516909.1"/>
    <property type="molecule type" value="Genomic_DNA"/>
</dbReference>
<organism evidence="8 9">
    <name type="scientific">Pseudonocardia yunnanensis</name>
    <dbReference type="NCBI Taxonomy" id="58107"/>
    <lineage>
        <taxon>Bacteria</taxon>
        <taxon>Bacillati</taxon>
        <taxon>Actinomycetota</taxon>
        <taxon>Actinomycetes</taxon>
        <taxon>Pseudonocardiales</taxon>
        <taxon>Pseudonocardiaceae</taxon>
        <taxon>Pseudonocardia</taxon>
    </lineage>
</organism>
<sequence length="130" mass="13025">MIARAVADGPPGAPVRDRGRWTTVAVLGIGTFAIGTDMFVVAGVLAGLADDLGVTVGAAGLTVTVFALAYATGAPLLGALFGTRPLRRTLIGSVVLFGLFNVMSAVAPTLGVLFVARVLSALAASVYVPV</sequence>
<evidence type="ECO:0000256" key="3">
    <source>
        <dbReference type="ARBA" id="ARBA00022692"/>
    </source>
</evidence>
<feature type="transmembrane region" description="Helical" evidence="6">
    <location>
        <begin position="21"/>
        <end position="46"/>
    </location>
</feature>
<evidence type="ECO:0000256" key="2">
    <source>
        <dbReference type="ARBA" id="ARBA00022475"/>
    </source>
</evidence>
<dbReference type="RefSeq" id="WP_379658944.1">
    <property type="nucleotide sequence ID" value="NZ_JBHUCO010000006.1"/>
</dbReference>
<gene>
    <name evidence="8" type="ORF">ACFSJD_05390</name>
</gene>
<name>A0ABW4ES64_9PSEU</name>
<comment type="subcellular location">
    <subcellularLocation>
        <location evidence="1">Cell membrane</location>
        <topology evidence="1">Multi-pass membrane protein</topology>
    </subcellularLocation>
</comment>
<dbReference type="SUPFAM" id="SSF103473">
    <property type="entry name" value="MFS general substrate transporter"/>
    <property type="match status" value="1"/>
</dbReference>
<keyword evidence="9" id="KW-1185">Reference proteome</keyword>
<keyword evidence="3 6" id="KW-0812">Transmembrane</keyword>
<evidence type="ECO:0000256" key="1">
    <source>
        <dbReference type="ARBA" id="ARBA00004651"/>
    </source>
</evidence>
<feature type="non-terminal residue" evidence="8">
    <location>
        <position position="130"/>
    </location>
</feature>
<dbReference type="PANTHER" id="PTHR43124">
    <property type="entry name" value="PURINE EFFLUX PUMP PBUE"/>
    <property type="match status" value="1"/>
</dbReference>
<keyword evidence="2" id="KW-1003">Cell membrane</keyword>
<accession>A0ABW4ES64</accession>
<evidence type="ECO:0000259" key="7">
    <source>
        <dbReference type="PROSITE" id="PS50850"/>
    </source>
</evidence>